<gene>
    <name evidence="1" type="ORF">LOY88_002409</name>
</gene>
<organism evidence="1">
    <name type="scientific">Ophidiomyces ophidiicola</name>
    <dbReference type="NCBI Taxonomy" id="1387563"/>
    <lineage>
        <taxon>Eukaryota</taxon>
        <taxon>Fungi</taxon>
        <taxon>Dikarya</taxon>
        <taxon>Ascomycota</taxon>
        <taxon>Pezizomycotina</taxon>
        <taxon>Eurotiomycetes</taxon>
        <taxon>Eurotiomycetidae</taxon>
        <taxon>Onygenales</taxon>
        <taxon>Onygenaceae</taxon>
        <taxon>Ophidiomyces</taxon>
    </lineage>
</organism>
<sequence>MKLPFTFKVKNRTVNFNYIPDLELRRRRVFNELDATHFQTLVVFVAGIGFFTGAYDIFAVGMIIPMLAHVYWHGSMPTSVETGMRAATLVGTILGQISCGILADLYGRRKMYGFELLVVTVATIGVAMAADGASGSMSLTAWLISWRFLMGIGIGGDYPLSAVITSEFAPTKSRPRMLSTVFYMQPVGYLVATLVAIIAVAGHRESISHIPTTAEEVRSCTQDEVCRRAVDSIWRWVIGIGAIPAVAAIFLRFSIPESPRYTMEVLNRPDEALRDVNEMKRELGGSSPDIERQNSMVTTVASSHQPDTRANNNQRERYDSHENRVADMPSAPAVAPEILSSRASYASSHTTIERSYHESDNDSIQEKPSQWSTFRGGFVDHFFVRGHWPTLLGTALSWACFDFAFYALGPNSYKVIAKIFNEKPLSFTGSPLPARSIYTDLLENSWHSLIIVSIGSLVGGLGMIKLIKRISPRTIQFYGFIVLAIIFVAIGICFQLVDRAKSVPLIALLYVLSQIFFEIGPNFTTFIIPAELFPTQFRCTAHGISAASGKIASVLVQVFVAYAPIGRYRASDLSSHWLGFVIIIFAAFMALGAVVTRWLIPETRENDGSAKTLEKLENVARVLRPRKAHIPEMNTTEMNGINTSAARNGTVL</sequence>
<proteinExistence type="predicted"/>
<accession>A0ACB8UZ87</accession>
<reference evidence="1" key="1">
    <citation type="journal article" date="2022" name="bioRxiv">
        <title>Population genetic analysis of Ophidiomyces ophidiicola, the causative agent of snake fungal disease, indicates recent introductions to the USA.</title>
        <authorList>
            <person name="Ladner J.T."/>
            <person name="Palmer J.M."/>
            <person name="Ettinger C.L."/>
            <person name="Stajich J.E."/>
            <person name="Farrell T.M."/>
            <person name="Glorioso B.M."/>
            <person name="Lawson B."/>
            <person name="Price S.J."/>
            <person name="Stengle A.G."/>
            <person name="Grear D.A."/>
            <person name="Lorch J.M."/>
        </authorList>
    </citation>
    <scope>NUCLEOTIDE SEQUENCE</scope>
    <source>
        <strain evidence="1">NWHC 24266-5</strain>
    </source>
</reference>
<comment type="caution">
    <text evidence="1">The sequence shown here is derived from an EMBL/GenBank/DDBJ whole genome shotgun (WGS) entry which is preliminary data.</text>
</comment>
<protein>
    <submittedName>
        <fullName evidence="1">Uncharacterized protein</fullName>
    </submittedName>
</protein>
<dbReference type="EMBL" id="JALBCA010000028">
    <property type="protein sequence ID" value="KAI2388816.1"/>
    <property type="molecule type" value="Genomic_DNA"/>
</dbReference>
<name>A0ACB8UZ87_9EURO</name>
<evidence type="ECO:0000313" key="1">
    <source>
        <dbReference type="EMBL" id="KAI2388816.1"/>
    </source>
</evidence>